<dbReference type="GO" id="GO:0005789">
    <property type="term" value="C:endoplasmic reticulum membrane"/>
    <property type="evidence" value="ECO:0007669"/>
    <property type="project" value="UniProtKB-SubCell"/>
</dbReference>
<comment type="catalytic activity">
    <reaction evidence="8 9">
        <text>a di-trans,poly-cis-dolichal + NADP(+) = a di-trans,poly-cis-polyprenal + NADPH + H(+)</text>
        <dbReference type="Rhea" id="RHEA:80727"/>
        <dbReference type="Rhea" id="RHEA-COMP:19536"/>
        <dbReference type="Rhea" id="RHEA-COMP:19537"/>
        <dbReference type="ChEBI" id="CHEBI:15378"/>
        <dbReference type="ChEBI" id="CHEBI:57783"/>
        <dbReference type="ChEBI" id="CHEBI:58349"/>
        <dbReference type="ChEBI" id="CHEBI:231623"/>
        <dbReference type="ChEBI" id="CHEBI:231637"/>
        <dbReference type="EC" id="1.3.1.94"/>
    </reaction>
    <physiologicalReaction direction="right-to-left" evidence="8 9">
        <dbReference type="Rhea" id="RHEA:80729"/>
    </physiologicalReaction>
</comment>
<reference evidence="11 12" key="1">
    <citation type="submission" date="2015-07" db="EMBL/GenBank/DDBJ databases">
        <title>The genome of Eufriesea mexicana.</title>
        <authorList>
            <person name="Pan H."/>
            <person name="Kapheim K."/>
        </authorList>
    </citation>
    <scope>NUCLEOTIDE SEQUENCE [LARGE SCALE GENOMIC DNA]</scope>
    <source>
        <strain evidence="11">0111107269</strain>
        <tissue evidence="11">Whole body</tissue>
    </source>
</reference>
<feature type="transmembrane region" description="Helical" evidence="9">
    <location>
        <begin position="121"/>
        <end position="140"/>
    </location>
</feature>
<evidence type="ECO:0000256" key="1">
    <source>
        <dbReference type="ARBA" id="ARBA00004127"/>
    </source>
</evidence>
<dbReference type="GO" id="GO:0016095">
    <property type="term" value="P:polyprenol catabolic process"/>
    <property type="evidence" value="ECO:0007669"/>
    <property type="project" value="UniProtKB-UniRule"/>
</dbReference>
<dbReference type="AlphaFoldDB" id="A0A310SB71"/>
<dbReference type="Pfam" id="PF02544">
    <property type="entry name" value="Steroid_dh"/>
    <property type="match status" value="1"/>
</dbReference>
<keyword evidence="3 9" id="KW-0812">Transmembrane</keyword>
<keyword evidence="12" id="KW-1185">Reference proteome</keyword>
<accession>A0A310SB71</accession>
<dbReference type="PANTHER" id="PTHR14624:SF0">
    <property type="entry name" value="POLYPRENOL REDUCTASE"/>
    <property type="match status" value="1"/>
</dbReference>
<gene>
    <name evidence="11" type="ORF">WN48_01782</name>
</gene>
<evidence type="ECO:0000256" key="5">
    <source>
        <dbReference type="ARBA" id="ARBA00023136"/>
    </source>
</evidence>
<keyword evidence="4 9" id="KW-1133">Transmembrane helix</keyword>
<dbReference type="Proteomes" id="UP000250275">
    <property type="component" value="Unassembled WGS sequence"/>
</dbReference>
<feature type="transmembrane region" description="Helical" evidence="9">
    <location>
        <begin position="40"/>
        <end position="61"/>
    </location>
</feature>
<evidence type="ECO:0000256" key="6">
    <source>
        <dbReference type="ARBA" id="ARBA00046320"/>
    </source>
</evidence>
<dbReference type="PANTHER" id="PTHR14624">
    <property type="entry name" value="DFG10 PROTEIN"/>
    <property type="match status" value="1"/>
</dbReference>
<dbReference type="OrthoDB" id="5788137at2759"/>
<dbReference type="InterPro" id="IPR001104">
    <property type="entry name" value="3-oxo-5_a-steroid_4-DH_C"/>
</dbReference>
<evidence type="ECO:0000256" key="2">
    <source>
        <dbReference type="ARBA" id="ARBA00012522"/>
    </source>
</evidence>
<evidence type="ECO:0000256" key="3">
    <source>
        <dbReference type="ARBA" id="ARBA00022692"/>
    </source>
</evidence>
<comment type="function">
    <text evidence="9">Plays a key role in early steps of protein N-linked glycosylation by being involved in the conversion of polyprenol into dolichol. Acts as a polyprenal reductase that mediates the reduction of polyprenal into dolichal in a NADP-dependent mechanism. Dolichols are required for the synthesis of dolichol-linked monosaccharides and the oligosaccharide precursor used for N-glycosylation.</text>
</comment>
<evidence type="ECO:0000259" key="10">
    <source>
        <dbReference type="Pfam" id="PF02544"/>
    </source>
</evidence>
<dbReference type="GO" id="GO:0006488">
    <property type="term" value="P:dolichol-linked oligosaccharide biosynthetic process"/>
    <property type="evidence" value="ECO:0007669"/>
    <property type="project" value="UniProtKB-UniRule"/>
</dbReference>
<dbReference type="InterPro" id="IPR039698">
    <property type="entry name" value="Dfg10/SRD5A3"/>
</dbReference>
<feature type="transmembrane region" description="Helical" evidence="9">
    <location>
        <begin position="206"/>
        <end position="229"/>
    </location>
</feature>
<dbReference type="EC" id="1.3.1.94" evidence="2 9"/>
<keyword evidence="9" id="KW-0521">NADP</keyword>
<protein>
    <recommendedName>
        <fullName evidence="7 9">Polyprenal reductase</fullName>
        <ecNumber evidence="2 9">1.3.1.94</ecNumber>
    </recommendedName>
</protein>
<feature type="transmembrane region" description="Helical" evidence="9">
    <location>
        <begin position="235"/>
        <end position="258"/>
    </location>
</feature>
<dbReference type="GO" id="GO:0102389">
    <property type="term" value="F:polyprenol reductase activity"/>
    <property type="evidence" value="ECO:0007669"/>
    <property type="project" value="UniProtKB-UniRule"/>
</dbReference>
<dbReference type="UniPathway" id="UPA00378"/>
<comment type="subcellular location">
    <subcellularLocation>
        <location evidence="1">Endomembrane system</location>
        <topology evidence="1">Multi-pass membrane protein</topology>
    </subcellularLocation>
    <subcellularLocation>
        <location evidence="9">Endoplasmic reticulum membrane</location>
    </subcellularLocation>
</comment>
<proteinExistence type="inferred from homology"/>
<feature type="domain" description="3-oxo-5-alpha-steroid 4-dehydrogenase C-terminal" evidence="10">
    <location>
        <begin position="161"/>
        <end position="276"/>
    </location>
</feature>
<keyword evidence="9" id="KW-0560">Oxidoreductase</keyword>
<evidence type="ECO:0000313" key="11">
    <source>
        <dbReference type="EMBL" id="OAD52383.1"/>
    </source>
</evidence>
<evidence type="ECO:0000256" key="9">
    <source>
        <dbReference type="RuleBase" id="RU367081"/>
    </source>
</evidence>
<evidence type="ECO:0000313" key="12">
    <source>
        <dbReference type="Proteomes" id="UP000250275"/>
    </source>
</evidence>
<keyword evidence="5 9" id="KW-0472">Membrane</keyword>
<dbReference type="PROSITE" id="PS50244">
    <property type="entry name" value="S5A_REDUCTASE"/>
    <property type="match status" value="1"/>
</dbReference>
<organism evidence="11 12">
    <name type="scientific">Eufriesea mexicana</name>
    <dbReference type="NCBI Taxonomy" id="516756"/>
    <lineage>
        <taxon>Eukaryota</taxon>
        <taxon>Metazoa</taxon>
        <taxon>Ecdysozoa</taxon>
        <taxon>Arthropoda</taxon>
        <taxon>Hexapoda</taxon>
        <taxon>Insecta</taxon>
        <taxon>Pterygota</taxon>
        <taxon>Neoptera</taxon>
        <taxon>Endopterygota</taxon>
        <taxon>Hymenoptera</taxon>
        <taxon>Apocrita</taxon>
        <taxon>Aculeata</taxon>
        <taxon>Apoidea</taxon>
        <taxon>Anthophila</taxon>
        <taxon>Apidae</taxon>
        <taxon>Eufriesea</taxon>
    </lineage>
</organism>
<evidence type="ECO:0000256" key="4">
    <source>
        <dbReference type="ARBA" id="ARBA00022989"/>
    </source>
</evidence>
<feature type="transmembrane region" description="Helical" evidence="9">
    <location>
        <begin position="160"/>
        <end position="177"/>
    </location>
</feature>
<dbReference type="GO" id="GO:0160198">
    <property type="term" value="F:polyprenal reductase activity"/>
    <property type="evidence" value="ECO:0007669"/>
    <property type="project" value="UniProtKB-EC"/>
</dbReference>
<name>A0A310SB71_9HYME</name>
<evidence type="ECO:0000256" key="7">
    <source>
        <dbReference type="ARBA" id="ARBA00047186"/>
    </source>
</evidence>
<dbReference type="EMBL" id="KQ773364">
    <property type="protein sequence ID" value="OAD52383.1"/>
    <property type="molecule type" value="Genomic_DNA"/>
</dbReference>
<comment type="similarity">
    <text evidence="6 9">Belongs to the steroid 5-alpha reductase family. Polyprenal reductase subfamily.</text>
</comment>
<keyword evidence="9" id="KW-0256">Endoplasmic reticulum</keyword>
<dbReference type="GO" id="GO:0003865">
    <property type="term" value="F:3-oxo-5-alpha-steroid 4-dehydrogenase activity"/>
    <property type="evidence" value="ECO:0007669"/>
    <property type="project" value="TreeGrafter"/>
</dbReference>
<evidence type="ECO:0000256" key="8">
    <source>
        <dbReference type="ARBA" id="ARBA00049427"/>
    </source>
</evidence>
<comment type="pathway">
    <text evidence="9">Protein modification; protein glycosylation.</text>
</comment>
<sequence length="276" mass="32524">MEPYLPILITRTYRYGKFSINDYQRIVAKVEVPKKWFKHFYIFAAPTSSYVFYIVLCKYLWKDNITKNIIWILNLCLGSFRQPLVSPESTFVATLLLTLHCWKRLYETHFVNIFSDKMMNISHYIIGFCHYIGALVSIIGESDGFIEGSEGNFSWKRITYLHLICAIVFVLSSYIQLKTNFILSNLRQNKDGKINSTVYKIPYGGLFEYISGALQITEMIIYVTLSIILWQSSTYHYITIWVLINQTCTAVFTHKWYIQTFKNYPKSRKILLPYIF</sequence>